<dbReference type="Proteomes" id="UP001264980">
    <property type="component" value="Unassembled WGS sequence"/>
</dbReference>
<evidence type="ECO:0000313" key="2">
    <source>
        <dbReference type="Proteomes" id="UP001264980"/>
    </source>
</evidence>
<dbReference type="EMBL" id="JAVDTI010000003">
    <property type="protein sequence ID" value="MDR6806825.1"/>
    <property type="molecule type" value="Genomic_DNA"/>
</dbReference>
<protein>
    <submittedName>
        <fullName evidence="1">Uncharacterized protein</fullName>
    </submittedName>
</protein>
<sequence length="66" mass="7582">MQMPVNNEKFPDFPYRASEVVRFIQSKELFTCMLSNGRVIHFCPGDVASFRRWLVGNGVKDISEVS</sequence>
<accession>A0ABU1R1I1</accession>
<proteinExistence type="predicted"/>
<comment type="caution">
    <text evidence="1">The sequence shown here is derived from an EMBL/GenBank/DDBJ whole genome shotgun (WGS) entry which is preliminary data.</text>
</comment>
<keyword evidence="2" id="KW-1185">Reference proteome</keyword>
<organism evidence="1 2">
    <name type="scientific">Dyadobacter fermentans</name>
    <dbReference type="NCBI Taxonomy" id="94254"/>
    <lineage>
        <taxon>Bacteria</taxon>
        <taxon>Pseudomonadati</taxon>
        <taxon>Bacteroidota</taxon>
        <taxon>Cytophagia</taxon>
        <taxon>Cytophagales</taxon>
        <taxon>Spirosomataceae</taxon>
        <taxon>Dyadobacter</taxon>
    </lineage>
</organism>
<reference evidence="1 2" key="1">
    <citation type="submission" date="2023-07" db="EMBL/GenBank/DDBJ databases">
        <title>Sorghum-associated microbial communities from plants grown in Nebraska, USA.</title>
        <authorList>
            <person name="Schachtman D."/>
        </authorList>
    </citation>
    <scope>NUCLEOTIDE SEQUENCE [LARGE SCALE GENOMIC DNA]</scope>
    <source>
        <strain evidence="1 2">BE57</strain>
    </source>
</reference>
<name>A0ABU1R1I1_9BACT</name>
<evidence type="ECO:0000313" key="1">
    <source>
        <dbReference type="EMBL" id="MDR6806825.1"/>
    </source>
</evidence>
<gene>
    <name evidence="1" type="ORF">J2W84_003873</name>
</gene>